<comment type="caution">
    <text evidence="3">The sequence shown here is derived from an EMBL/GenBank/DDBJ whole genome shotgun (WGS) entry which is preliminary data.</text>
</comment>
<sequence length="428" mass="44819">MHPTRSPHRGPVRAAERALAPDLARGFMLLLIALANTPYYLWATDRPAMSPHPGGGSALDTAVQAALTVAVDGRIYPMFAFLFGYGIMRTFDRQVEAGADARGAAALVRRRHLWMLVFGFVHAALLWMGDILGAYGVAGLVLCGLFLRRSERTIRIWAVILTALVAAIAALSAAVAVLASQSPGGGAGAVDDGMAGYFFASFSEPGILSAALDRLMVWPLLVVAQGLGFVVPAAILLGMAAGRRRMLEVPGHYLRTFGWTAVLGISAAWVAALPEALHLAGLMDLTAPALDAWSGARSFGGLFGGLGYVAVFGIIGHLLGRRERQGTVVVAVTAVGKRSMSSYLAQSVICSPVLAAWGLGFGAALHSASMALFALGVWLVTVAGAYALERTGRRGPAEVLLRRLTYRTPEPAAPAPAPAQAGAQDVTR</sequence>
<feature type="transmembrane region" description="Helical" evidence="1">
    <location>
        <begin position="370"/>
        <end position="388"/>
    </location>
</feature>
<feature type="transmembrane region" description="Helical" evidence="1">
    <location>
        <begin position="131"/>
        <end position="147"/>
    </location>
</feature>
<keyword evidence="4" id="KW-1185">Reference proteome</keyword>
<dbReference type="RefSeq" id="WP_378536747.1">
    <property type="nucleotide sequence ID" value="NZ_JBHSBH010000014.1"/>
</dbReference>
<keyword evidence="1" id="KW-1133">Transmembrane helix</keyword>
<evidence type="ECO:0000256" key="1">
    <source>
        <dbReference type="SAM" id="Phobius"/>
    </source>
</evidence>
<evidence type="ECO:0000313" key="3">
    <source>
        <dbReference type="EMBL" id="MFC3998709.1"/>
    </source>
</evidence>
<feature type="transmembrane region" description="Helical" evidence="1">
    <location>
        <begin position="292"/>
        <end position="315"/>
    </location>
</feature>
<name>A0ABV8FRC3_9ACTN</name>
<feature type="transmembrane region" description="Helical" evidence="1">
    <location>
        <begin position="253"/>
        <end position="272"/>
    </location>
</feature>
<evidence type="ECO:0000313" key="4">
    <source>
        <dbReference type="Proteomes" id="UP001595847"/>
    </source>
</evidence>
<dbReference type="EMBL" id="JBHSBH010000014">
    <property type="protein sequence ID" value="MFC3998709.1"/>
    <property type="molecule type" value="Genomic_DNA"/>
</dbReference>
<keyword evidence="1" id="KW-0812">Transmembrane</keyword>
<feature type="domain" description="DUF418" evidence="2">
    <location>
        <begin position="241"/>
        <end position="407"/>
    </location>
</feature>
<keyword evidence="1" id="KW-0472">Membrane</keyword>
<feature type="transmembrane region" description="Helical" evidence="1">
    <location>
        <begin position="343"/>
        <end position="364"/>
    </location>
</feature>
<reference evidence="4" key="1">
    <citation type="journal article" date="2019" name="Int. J. Syst. Evol. Microbiol.">
        <title>The Global Catalogue of Microorganisms (GCM) 10K type strain sequencing project: providing services to taxonomists for standard genome sequencing and annotation.</title>
        <authorList>
            <consortium name="The Broad Institute Genomics Platform"/>
            <consortium name="The Broad Institute Genome Sequencing Center for Infectious Disease"/>
            <person name="Wu L."/>
            <person name="Ma J."/>
        </authorList>
    </citation>
    <scope>NUCLEOTIDE SEQUENCE [LARGE SCALE GENOMIC DNA]</scope>
    <source>
        <strain evidence="4">TBRC 1826</strain>
    </source>
</reference>
<feature type="transmembrane region" description="Helical" evidence="1">
    <location>
        <begin position="216"/>
        <end position="241"/>
    </location>
</feature>
<feature type="transmembrane region" description="Helical" evidence="1">
    <location>
        <begin position="23"/>
        <end position="42"/>
    </location>
</feature>
<gene>
    <name evidence="3" type="ORF">ACFOVU_22480</name>
</gene>
<proteinExistence type="predicted"/>
<dbReference type="PANTHER" id="PTHR30590">
    <property type="entry name" value="INNER MEMBRANE PROTEIN"/>
    <property type="match status" value="1"/>
</dbReference>
<protein>
    <submittedName>
        <fullName evidence="3">DUF418 domain-containing protein</fullName>
    </submittedName>
</protein>
<dbReference type="PANTHER" id="PTHR30590:SF2">
    <property type="entry name" value="INNER MEMBRANE PROTEIN"/>
    <property type="match status" value="1"/>
</dbReference>
<dbReference type="Pfam" id="PF04235">
    <property type="entry name" value="DUF418"/>
    <property type="match status" value="1"/>
</dbReference>
<feature type="transmembrane region" description="Helical" evidence="1">
    <location>
        <begin position="154"/>
        <end position="179"/>
    </location>
</feature>
<dbReference type="InterPro" id="IPR052529">
    <property type="entry name" value="Bact_Transport_Assoc"/>
</dbReference>
<evidence type="ECO:0000259" key="2">
    <source>
        <dbReference type="Pfam" id="PF04235"/>
    </source>
</evidence>
<dbReference type="InterPro" id="IPR007349">
    <property type="entry name" value="DUF418"/>
</dbReference>
<organism evidence="3 4">
    <name type="scientific">Nocardiopsis sediminis</name>
    <dbReference type="NCBI Taxonomy" id="1778267"/>
    <lineage>
        <taxon>Bacteria</taxon>
        <taxon>Bacillati</taxon>
        <taxon>Actinomycetota</taxon>
        <taxon>Actinomycetes</taxon>
        <taxon>Streptosporangiales</taxon>
        <taxon>Nocardiopsidaceae</taxon>
        <taxon>Nocardiopsis</taxon>
    </lineage>
</organism>
<dbReference type="Proteomes" id="UP001595847">
    <property type="component" value="Unassembled WGS sequence"/>
</dbReference>
<accession>A0ABV8FRC3</accession>